<name>A0A3N0E995_SINP1</name>
<evidence type="ECO:0000259" key="3">
    <source>
        <dbReference type="PROSITE" id="PS51186"/>
    </source>
</evidence>
<dbReference type="InterPro" id="IPR016181">
    <property type="entry name" value="Acyl_CoA_acyltransferase"/>
</dbReference>
<accession>A0A3N0E995</accession>
<dbReference type="Proteomes" id="UP000267469">
    <property type="component" value="Unassembled WGS sequence"/>
</dbReference>
<gene>
    <name evidence="4" type="ORF">ED312_14005</name>
</gene>
<evidence type="ECO:0000313" key="4">
    <source>
        <dbReference type="EMBL" id="RNL84299.1"/>
    </source>
</evidence>
<evidence type="ECO:0000256" key="1">
    <source>
        <dbReference type="ARBA" id="ARBA00022679"/>
    </source>
</evidence>
<dbReference type="SUPFAM" id="SSF55729">
    <property type="entry name" value="Acyl-CoA N-acyltransferases (Nat)"/>
    <property type="match status" value="1"/>
</dbReference>
<dbReference type="PANTHER" id="PTHR43877">
    <property type="entry name" value="AMINOALKYLPHOSPHONATE N-ACETYLTRANSFERASE-RELATED-RELATED"/>
    <property type="match status" value="1"/>
</dbReference>
<dbReference type="PROSITE" id="PS51186">
    <property type="entry name" value="GNAT"/>
    <property type="match status" value="1"/>
</dbReference>
<protein>
    <submittedName>
        <fullName evidence="4">GNAT family N-acetyltransferase</fullName>
    </submittedName>
</protein>
<dbReference type="OrthoDB" id="5319888at2"/>
<dbReference type="GO" id="GO:0016747">
    <property type="term" value="F:acyltransferase activity, transferring groups other than amino-acyl groups"/>
    <property type="evidence" value="ECO:0007669"/>
    <property type="project" value="InterPro"/>
</dbReference>
<reference evidence="4 5" key="1">
    <citation type="submission" date="2018-10" db="EMBL/GenBank/DDBJ databases">
        <title>Sinomicrobium pectinilyticum sp. nov., a pectinase-producing bacterium isolated from alkaline and saline soil, and emended description of the genus Sinomicrobium.</title>
        <authorList>
            <person name="Cheng B."/>
            <person name="Li C."/>
            <person name="Lai Q."/>
            <person name="Du M."/>
            <person name="Shao Z."/>
            <person name="Xu P."/>
            <person name="Yang C."/>
        </authorList>
    </citation>
    <scope>NUCLEOTIDE SEQUENCE [LARGE SCALE GENOMIC DNA]</scope>
    <source>
        <strain evidence="4 5">5DNS001</strain>
    </source>
</reference>
<dbReference type="CDD" id="cd04301">
    <property type="entry name" value="NAT_SF"/>
    <property type="match status" value="1"/>
</dbReference>
<dbReference type="Gene3D" id="3.40.630.30">
    <property type="match status" value="1"/>
</dbReference>
<dbReference type="InterPro" id="IPR050832">
    <property type="entry name" value="Bact_Acetyltransf"/>
</dbReference>
<evidence type="ECO:0000256" key="2">
    <source>
        <dbReference type="ARBA" id="ARBA00023315"/>
    </source>
</evidence>
<sequence length="186" mass="20427">MVIRKAKKEDSGAIAACIMLAMEDITYDIIGERNAEKAAGFLESLAGREGNQYSYENCWVAEDGDRITGAALVYDGALLDTLRKPVADEVKLRFGRNFTMEKETQPGEFYIDCIGVNPDMQGKGVGSGILQFLIAEYVLKQGKVLGLLVDKTNPKAKKLYLKLGFVVVGEKTLAGKRMEHLQCARA</sequence>
<dbReference type="AlphaFoldDB" id="A0A3N0E995"/>
<keyword evidence="5" id="KW-1185">Reference proteome</keyword>
<keyword evidence="2" id="KW-0012">Acyltransferase</keyword>
<dbReference type="Pfam" id="PF00583">
    <property type="entry name" value="Acetyltransf_1"/>
    <property type="match status" value="1"/>
</dbReference>
<keyword evidence="1 4" id="KW-0808">Transferase</keyword>
<feature type="domain" description="N-acetyltransferase" evidence="3">
    <location>
        <begin position="1"/>
        <end position="183"/>
    </location>
</feature>
<organism evidence="4 5">
    <name type="scientific">Sinomicrobium pectinilyticum</name>
    <dbReference type="NCBI Taxonomy" id="1084421"/>
    <lineage>
        <taxon>Bacteria</taxon>
        <taxon>Pseudomonadati</taxon>
        <taxon>Bacteroidota</taxon>
        <taxon>Flavobacteriia</taxon>
        <taxon>Flavobacteriales</taxon>
        <taxon>Flavobacteriaceae</taxon>
        <taxon>Sinomicrobium</taxon>
    </lineage>
</organism>
<evidence type="ECO:0000313" key="5">
    <source>
        <dbReference type="Proteomes" id="UP000267469"/>
    </source>
</evidence>
<proteinExistence type="predicted"/>
<dbReference type="EMBL" id="RJTM01000098">
    <property type="protein sequence ID" value="RNL84299.1"/>
    <property type="molecule type" value="Genomic_DNA"/>
</dbReference>
<comment type="caution">
    <text evidence="4">The sequence shown here is derived from an EMBL/GenBank/DDBJ whole genome shotgun (WGS) entry which is preliminary data.</text>
</comment>
<dbReference type="InterPro" id="IPR000182">
    <property type="entry name" value="GNAT_dom"/>
</dbReference>